<dbReference type="HOGENOM" id="CLU_397498_0_0_1"/>
<dbReference type="InParanoid" id="B8LV94"/>
<dbReference type="RefSeq" id="XP_002340531.1">
    <property type="nucleotide sequence ID" value="XM_002340490.1"/>
</dbReference>
<evidence type="ECO:0000256" key="5">
    <source>
        <dbReference type="ARBA" id="ARBA00023242"/>
    </source>
</evidence>
<evidence type="ECO:0000256" key="6">
    <source>
        <dbReference type="SAM" id="MobiDB-lite"/>
    </source>
</evidence>
<dbReference type="GO" id="GO:0008270">
    <property type="term" value="F:zinc ion binding"/>
    <property type="evidence" value="ECO:0007669"/>
    <property type="project" value="InterPro"/>
</dbReference>
<dbReference type="EMBL" id="EQ962652">
    <property type="protein sequence ID" value="EED23144.1"/>
    <property type="molecule type" value="Genomic_DNA"/>
</dbReference>
<protein>
    <recommendedName>
        <fullName evidence="7">Zn(2)-C6 fungal-type domain-containing protein</fullName>
    </recommendedName>
</protein>
<dbReference type="VEuPathDB" id="FungiDB:TSTA_065970"/>
<dbReference type="OrthoDB" id="3365636at2759"/>
<dbReference type="PROSITE" id="PS50048">
    <property type="entry name" value="ZN2_CY6_FUNGAL_2"/>
    <property type="match status" value="1"/>
</dbReference>
<dbReference type="FunCoup" id="B8LV94">
    <property type="interactions" value="215"/>
</dbReference>
<feature type="compositionally biased region" description="Polar residues" evidence="6">
    <location>
        <begin position="638"/>
        <end position="650"/>
    </location>
</feature>
<feature type="region of interest" description="Disordered" evidence="6">
    <location>
        <begin position="625"/>
        <end position="650"/>
    </location>
</feature>
<dbReference type="GO" id="GO:0005634">
    <property type="term" value="C:nucleus"/>
    <property type="evidence" value="ECO:0007669"/>
    <property type="project" value="UniProtKB-SubCell"/>
</dbReference>
<keyword evidence="3" id="KW-0238">DNA-binding</keyword>
<dbReference type="PANTHER" id="PTHR31845:SF39">
    <property type="entry name" value="TRANSCRIPTION FACTOR PBCR-RELATED"/>
    <property type="match status" value="1"/>
</dbReference>
<evidence type="ECO:0000256" key="3">
    <source>
        <dbReference type="ARBA" id="ARBA00023125"/>
    </source>
</evidence>
<evidence type="ECO:0000256" key="1">
    <source>
        <dbReference type="ARBA" id="ARBA00004123"/>
    </source>
</evidence>
<dbReference type="SMART" id="SM00066">
    <property type="entry name" value="GAL4"/>
    <property type="match status" value="1"/>
</dbReference>
<dbReference type="OMA" id="IAISFRR"/>
<feature type="domain" description="Zn(2)-C6 fungal-type" evidence="7">
    <location>
        <begin position="24"/>
        <end position="58"/>
    </location>
</feature>
<dbReference type="STRING" id="441959.B8LV94"/>
<organism evidence="8 9">
    <name type="scientific">Talaromyces stipitatus (strain ATCC 10500 / CBS 375.48 / QM 6759 / NRRL 1006)</name>
    <name type="common">Penicillium stipitatum</name>
    <dbReference type="NCBI Taxonomy" id="441959"/>
    <lineage>
        <taxon>Eukaryota</taxon>
        <taxon>Fungi</taxon>
        <taxon>Dikarya</taxon>
        <taxon>Ascomycota</taxon>
        <taxon>Pezizomycotina</taxon>
        <taxon>Eurotiomycetes</taxon>
        <taxon>Eurotiomycetidae</taxon>
        <taxon>Eurotiales</taxon>
        <taxon>Trichocomaceae</taxon>
        <taxon>Talaromyces</taxon>
        <taxon>Talaromyces sect. Talaromyces</taxon>
    </lineage>
</organism>
<evidence type="ECO:0000313" key="8">
    <source>
        <dbReference type="EMBL" id="EED23144.1"/>
    </source>
</evidence>
<dbReference type="Proteomes" id="UP000001745">
    <property type="component" value="Unassembled WGS sequence"/>
</dbReference>
<evidence type="ECO:0000313" key="9">
    <source>
        <dbReference type="Proteomes" id="UP000001745"/>
    </source>
</evidence>
<dbReference type="GO" id="GO:0000981">
    <property type="term" value="F:DNA-binding transcription factor activity, RNA polymerase II-specific"/>
    <property type="evidence" value="ECO:0007669"/>
    <property type="project" value="InterPro"/>
</dbReference>
<dbReference type="InterPro" id="IPR036864">
    <property type="entry name" value="Zn2-C6_fun-type_DNA-bd_sf"/>
</dbReference>
<dbReference type="InterPro" id="IPR001138">
    <property type="entry name" value="Zn2Cys6_DnaBD"/>
</dbReference>
<dbReference type="CDD" id="cd00067">
    <property type="entry name" value="GAL4"/>
    <property type="match status" value="1"/>
</dbReference>
<dbReference type="PhylomeDB" id="B8LV94"/>
<proteinExistence type="predicted"/>
<dbReference type="AlphaFoldDB" id="B8LV94"/>
<reference evidence="9" key="1">
    <citation type="journal article" date="2015" name="Genome Announc.">
        <title>Genome sequence of the AIDS-associated pathogen Penicillium marneffei (ATCC18224) and its near taxonomic relative Talaromyces stipitatus (ATCC10500).</title>
        <authorList>
            <person name="Nierman W.C."/>
            <person name="Fedorova-Abrams N.D."/>
            <person name="Andrianopoulos A."/>
        </authorList>
    </citation>
    <scope>NUCLEOTIDE SEQUENCE [LARGE SCALE GENOMIC DNA]</scope>
    <source>
        <strain evidence="9">ATCC 10500 / CBS 375.48 / QM 6759 / NRRL 1006</strain>
    </source>
</reference>
<evidence type="ECO:0000256" key="4">
    <source>
        <dbReference type="ARBA" id="ARBA00023163"/>
    </source>
</evidence>
<keyword evidence="2" id="KW-0805">Transcription regulation</keyword>
<keyword evidence="4" id="KW-0804">Transcription</keyword>
<dbReference type="InterPro" id="IPR051089">
    <property type="entry name" value="prtT"/>
</dbReference>
<dbReference type="PANTHER" id="PTHR31845">
    <property type="entry name" value="FINGER DOMAIN PROTEIN, PUTATIVE-RELATED"/>
    <property type="match status" value="1"/>
</dbReference>
<dbReference type="Gene3D" id="4.10.240.10">
    <property type="entry name" value="Zn(2)-C6 fungal-type DNA-binding domain"/>
    <property type="match status" value="1"/>
</dbReference>
<accession>B8LV94</accession>
<comment type="subcellular location">
    <subcellularLocation>
        <location evidence="1">Nucleus</location>
    </subcellularLocation>
</comment>
<keyword evidence="9" id="KW-1185">Reference proteome</keyword>
<dbReference type="GO" id="GO:0000976">
    <property type="term" value="F:transcription cis-regulatory region binding"/>
    <property type="evidence" value="ECO:0007669"/>
    <property type="project" value="TreeGrafter"/>
</dbReference>
<dbReference type="SUPFAM" id="SSF57701">
    <property type="entry name" value="Zn2/Cys6 DNA-binding domain"/>
    <property type="match status" value="1"/>
</dbReference>
<sequence>MMDTAITFETTTDSASYPQRYLKSCDACRTGKVRCLPDASSITGACYRCEKSNRSCTFSPVKKRKSRKGTQYRIAELEREILAMRQSWNVNEKSTTSSPQSSMEQANVPTQNTFAVSVDNKTAFEHTRVSNSGHEVKAEQFSSLGPDVVDRGILCEEEADALVIAYRTHMSHTYSGVMISQDVSSSSMRRSTPVLWLAVVAAAAQERAPELWAKLNQELRQILASFVFVDGSMSPELIQATFITLIFYNPPTQFSKHLFFQLADLAASMVIGLGFASKEPPAVHGLEYSVLSDNGATCLFEKSRCLLAAYIYSTGLSIRSRRTSVLPYSKWIDEVIRFLEKSEKLSDKRLSKWAQLAHIAEDTADCLGFKDASVSIVIPATRLSPILGNFEKKMKEWYVNLDVGVRNDALKLDYHSTLMTFHELVLAGGKHDAADFKKSHFTFPEITLDDGVRDDLYTAPSFAIISILECISSAHDSLKIVTDMSIDQLRRAPNVQLFRAFYALIILLRVWLYVFKHNLEDQIQPQNLQLDFFIDTLSMRLMTASDLGKYKIPAMWSSMLEKRAKRCYCQLRDCLTVHLSGRMSNNSDMNSRAAQIAGKKANEASYSSTGQPWTLDAQWSELSSTKNYPSPCEEGYETQRSQASSAPSDPTSAFMLSNAMSVPELNYSFPLEPLGFADFELEDIDNLIHQLMP</sequence>
<evidence type="ECO:0000259" key="7">
    <source>
        <dbReference type="PROSITE" id="PS50048"/>
    </source>
</evidence>
<dbReference type="eggNOG" id="ENOG502S9TF">
    <property type="taxonomic scope" value="Eukaryota"/>
</dbReference>
<gene>
    <name evidence="8" type="ORF">TSTA_065970</name>
</gene>
<evidence type="ECO:0000256" key="2">
    <source>
        <dbReference type="ARBA" id="ARBA00023015"/>
    </source>
</evidence>
<name>B8LV94_TALSN</name>
<keyword evidence="5" id="KW-0539">Nucleus</keyword>
<dbReference type="GeneID" id="8102412"/>
<dbReference type="PROSITE" id="PS00463">
    <property type="entry name" value="ZN2_CY6_FUNGAL_1"/>
    <property type="match status" value="1"/>
</dbReference>